<dbReference type="InterPro" id="IPR011989">
    <property type="entry name" value="ARM-like"/>
</dbReference>
<sequence length="324" mass="36820">MASKDFEHNPIDNRYQRTASSFLASDTPEGIQKNIGRSVEQNKPEDSLNLHRQGIKSGAGDITKRTDVLPGHPPLILPPELADSLPAQDALAAEALWWENPALISLFTRVMEFLQLLCVQPECYQLLQELLKDIGHGIGEFTLPQGAKVAHFAAYLGFADKCFLLYQEVLRSQRLPFYPDTKTPTRESGETIQCLFCVRIVLMRFTHRSPIFCELLVETGMLWFLLKDLEHMYHCHHDELAESSVFLQSIGCLQNCCRHSDVLCVAKEIVQAVSPFLSSPNKKIRMMALMTLAHVVDEGQYDTDMGFFRKFTEFRKFLGSRDHS</sequence>
<gene>
    <name evidence="1" type="ORF">V1264_018131</name>
</gene>
<proteinExistence type="predicted"/>
<accession>A0AAN9GCE0</accession>
<reference evidence="1 2" key="1">
    <citation type="submission" date="2024-02" db="EMBL/GenBank/DDBJ databases">
        <title>Chromosome-scale genome assembly of the rough periwinkle Littorina saxatilis.</title>
        <authorList>
            <person name="De Jode A."/>
            <person name="Faria R."/>
            <person name="Formenti G."/>
            <person name="Sims Y."/>
            <person name="Smith T.P."/>
            <person name="Tracey A."/>
            <person name="Wood J.M.D."/>
            <person name="Zagrodzka Z.B."/>
            <person name="Johannesson K."/>
            <person name="Butlin R.K."/>
            <person name="Leder E.H."/>
        </authorList>
    </citation>
    <scope>NUCLEOTIDE SEQUENCE [LARGE SCALE GENOMIC DNA]</scope>
    <source>
        <strain evidence="1">Snail1</strain>
        <tissue evidence="1">Muscle</tissue>
    </source>
</reference>
<dbReference type="EMBL" id="JBAMIC010000008">
    <property type="protein sequence ID" value="KAK7103171.1"/>
    <property type="molecule type" value="Genomic_DNA"/>
</dbReference>
<dbReference type="Gene3D" id="1.25.10.10">
    <property type="entry name" value="Leucine-rich Repeat Variant"/>
    <property type="match status" value="1"/>
</dbReference>
<dbReference type="InterPro" id="IPR016024">
    <property type="entry name" value="ARM-type_fold"/>
</dbReference>
<dbReference type="Proteomes" id="UP001374579">
    <property type="component" value="Unassembled WGS sequence"/>
</dbReference>
<dbReference type="SUPFAM" id="SSF48371">
    <property type="entry name" value="ARM repeat"/>
    <property type="match status" value="1"/>
</dbReference>
<keyword evidence="2" id="KW-1185">Reference proteome</keyword>
<organism evidence="1 2">
    <name type="scientific">Littorina saxatilis</name>
    <dbReference type="NCBI Taxonomy" id="31220"/>
    <lineage>
        <taxon>Eukaryota</taxon>
        <taxon>Metazoa</taxon>
        <taxon>Spiralia</taxon>
        <taxon>Lophotrochozoa</taxon>
        <taxon>Mollusca</taxon>
        <taxon>Gastropoda</taxon>
        <taxon>Caenogastropoda</taxon>
        <taxon>Littorinimorpha</taxon>
        <taxon>Littorinoidea</taxon>
        <taxon>Littorinidae</taxon>
        <taxon>Littorina</taxon>
    </lineage>
</organism>
<name>A0AAN9GCE0_9CAEN</name>
<dbReference type="AlphaFoldDB" id="A0AAN9GCE0"/>
<comment type="caution">
    <text evidence="1">The sequence shown here is derived from an EMBL/GenBank/DDBJ whole genome shotgun (WGS) entry which is preliminary data.</text>
</comment>
<evidence type="ECO:0000313" key="1">
    <source>
        <dbReference type="EMBL" id="KAK7103171.1"/>
    </source>
</evidence>
<protein>
    <submittedName>
        <fullName evidence="1">Uncharacterized protein</fullName>
    </submittedName>
</protein>
<evidence type="ECO:0000313" key="2">
    <source>
        <dbReference type="Proteomes" id="UP001374579"/>
    </source>
</evidence>